<dbReference type="Pfam" id="PF00823">
    <property type="entry name" value="PPE"/>
    <property type="match status" value="1"/>
</dbReference>
<evidence type="ECO:0000313" key="7">
    <source>
        <dbReference type="Proteomes" id="UP001139505"/>
    </source>
</evidence>
<feature type="domain" description="PPE family C-terminal" evidence="3">
    <location>
        <begin position="276"/>
        <end position="306"/>
    </location>
</feature>
<dbReference type="Pfam" id="PF12484">
    <property type="entry name" value="PPE-SVP"/>
    <property type="match status" value="1"/>
</dbReference>
<comment type="caution">
    <text evidence="5">The sequence shown here is derived from an EMBL/GenBank/DDBJ whole genome shotgun (WGS) entry which is preliminary data.</text>
</comment>
<dbReference type="EMBL" id="BQYH01000023">
    <property type="protein sequence ID" value="GKU73556.1"/>
    <property type="molecule type" value="Genomic_DNA"/>
</dbReference>
<reference evidence="4" key="1">
    <citation type="journal article" date="2018" name="Genome Announc.">
        <title>Draft Genome Sequence of Mycobacterium montefiorense Isolated from Japanese Black Salamander (Hynobius nigrescens).</title>
        <authorList>
            <person name="Fukano H."/>
            <person name="Yoshida M."/>
            <person name="Shimizu A."/>
            <person name="Iwao H."/>
            <person name="Katayama Y."/>
            <person name="Omatsu T."/>
            <person name="Mizutani T."/>
            <person name="Kurata O."/>
            <person name="Wada S."/>
            <person name="Hoshino Y."/>
        </authorList>
    </citation>
    <scope>NUCLEOTIDE SEQUENCE</scope>
    <source>
        <strain evidence="4">BS</strain>
    </source>
</reference>
<reference evidence="5" key="3">
    <citation type="journal article" date="2022" name="Microbiol. Resour. Announc.">
        <title>Draft Genome Sequences of Eight Mycobacterium montefiorense Strains Isolated from Salamanders in Captivity.</title>
        <authorList>
            <person name="Komine T."/>
            <person name="Ihara H."/>
            <person name="Fukano H."/>
            <person name="Hoshino Y."/>
            <person name="Kurata O."/>
            <person name="Wada S."/>
        </authorList>
    </citation>
    <scope>NUCLEOTIDE SEQUENCE</scope>
    <source>
        <strain evidence="5">NJB18185</strain>
    </source>
</reference>
<evidence type="ECO:0000313" key="5">
    <source>
        <dbReference type="EMBL" id="GKU73556.1"/>
    </source>
</evidence>
<evidence type="ECO:0000259" key="3">
    <source>
        <dbReference type="Pfam" id="PF12484"/>
    </source>
</evidence>
<protein>
    <submittedName>
        <fullName evidence="5">PPE family protein</fullName>
    </submittedName>
</protein>
<dbReference type="Proteomes" id="UP000245060">
    <property type="component" value="Unassembled WGS sequence"/>
</dbReference>
<dbReference type="PANTHER" id="PTHR46766">
    <property type="entry name" value="GLUTAMINE-RICH PROTEIN 2"/>
    <property type="match status" value="1"/>
</dbReference>
<dbReference type="InterPro" id="IPR022171">
    <property type="entry name" value="PPE_C"/>
</dbReference>
<keyword evidence="6" id="KW-1185">Reference proteome</keyword>
<name>A0AA37PNH8_9MYCO</name>
<dbReference type="Proteomes" id="UP001139505">
    <property type="component" value="Unassembled WGS sequence"/>
</dbReference>
<dbReference type="AlphaFoldDB" id="A0AA37PNH8"/>
<reference evidence="5" key="4">
    <citation type="submission" date="2022-04" db="EMBL/GenBank/DDBJ databases">
        <authorList>
            <person name="Komine T."/>
            <person name="Fukano H."/>
            <person name="Wada S."/>
        </authorList>
    </citation>
    <scope>NUCLEOTIDE SEQUENCE</scope>
    <source>
        <strain evidence="5">NJB18185</strain>
    </source>
</reference>
<gene>
    <name evidence="5" type="primary">PPE32_8</name>
    <name evidence="4" type="synonym">PPE32_1</name>
    <name evidence="4" type="ORF">MmonteBS_00330</name>
    <name evidence="5" type="ORF">NJB18185_33270</name>
</gene>
<reference evidence="6" key="2">
    <citation type="submission" date="2018-04" db="EMBL/GenBank/DDBJ databases">
        <title>Draft genome sequence of Mycobacterium montefiorense isolated from Japanese black salamander.</title>
        <authorList>
            <person name="Fukano H."/>
            <person name="Yoshida M."/>
            <person name="Shimizu A."/>
            <person name="Iwao H."/>
            <person name="Kurata O."/>
            <person name="Katayama Y."/>
            <person name="Omatsu T."/>
            <person name="Mizutani T."/>
            <person name="Wada S."/>
            <person name="Hoshino Y."/>
        </authorList>
    </citation>
    <scope>NUCLEOTIDE SEQUENCE [LARGE SCALE GENOMIC DNA]</scope>
    <source>
        <strain evidence="6">BS</strain>
    </source>
</reference>
<accession>A0AA37PNH8</accession>
<evidence type="ECO:0000259" key="2">
    <source>
        <dbReference type="Pfam" id="PF00823"/>
    </source>
</evidence>
<organism evidence="5 7">
    <name type="scientific">Mycobacterium montefiorense</name>
    <dbReference type="NCBI Taxonomy" id="154654"/>
    <lineage>
        <taxon>Bacteria</taxon>
        <taxon>Bacillati</taxon>
        <taxon>Actinomycetota</taxon>
        <taxon>Actinomycetes</taxon>
        <taxon>Mycobacteriales</taxon>
        <taxon>Mycobacteriaceae</taxon>
        <taxon>Mycobacterium</taxon>
        <taxon>Mycobacterium simiae complex</taxon>
    </lineage>
</organism>
<evidence type="ECO:0000313" key="6">
    <source>
        <dbReference type="Proteomes" id="UP000245060"/>
    </source>
</evidence>
<sequence>MHFGTLPPEINSGLMYSGPGSRSMMDAAIAWDGLAIRLYDTAVQYSSVKSKLATGSAALLEAVAAHIDWLNVVAVQAEKTATQARSVASAYELALAAMVPPSAIQANRMLRTWLAATNCLGQYSPAIADAEGDYDQMWAQDVDTMHSYAEASAGAATVTPLRSPPAIAGPGETITRAPGSWTLKAAPDMVAAGRQVISVIPDALGALSAAPMTAFDAFLSPVSSSLSKLASLSAPSDFAINHLNSLNKRAALDNAAAMLSLLPNRGRAAATPVTTGFGRATSVGTLSVPRGWLANTPHSETTAPRHGWGYQPMRLVETAESPTWPLTR</sequence>
<evidence type="ECO:0000256" key="1">
    <source>
        <dbReference type="ARBA" id="ARBA00010652"/>
    </source>
</evidence>
<dbReference type="EMBL" id="BFCH01000001">
    <property type="protein sequence ID" value="GBG35661.1"/>
    <property type="molecule type" value="Genomic_DNA"/>
</dbReference>
<dbReference type="GO" id="GO:0052572">
    <property type="term" value="P:response to host immune response"/>
    <property type="evidence" value="ECO:0007669"/>
    <property type="project" value="TreeGrafter"/>
</dbReference>
<proteinExistence type="inferred from homology"/>
<evidence type="ECO:0000313" key="4">
    <source>
        <dbReference type="EMBL" id="GBG35661.1"/>
    </source>
</evidence>
<dbReference type="SUPFAM" id="SSF140459">
    <property type="entry name" value="PE/PPE dimer-like"/>
    <property type="match status" value="1"/>
</dbReference>
<dbReference type="RefSeq" id="WP_165839683.1">
    <property type="nucleotide sequence ID" value="NZ_BFCH01000001.1"/>
</dbReference>
<dbReference type="InterPro" id="IPR000030">
    <property type="entry name" value="PPE_dom"/>
</dbReference>
<feature type="domain" description="PPE" evidence="2">
    <location>
        <begin position="2"/>
        <end position="158"/>
    </location>
</feature>
<dbReference type="Gene3D" id="1.20.1260.20">
    <property type="entry name" value="PPE superfamily"/>
    <property type="match status" value="1"/>
</dbReference>
<comment type="similarity">
    <text evidence="1">Belongs to the mycobacterial PPE family.</text>
</comment>
<dbReference type="InterPro" id="IPR038332">
    <property type="entry name" value="PPE_sf"/>
</dbReference>
<dbReference type="PANTHER" id="PTHR46766:SF1">
    <property type="entry name" value="GLUTAMINE-RICH PROTEIN 2"/>
    <property type="match status" value="1"/>
</dbReference>